<feature type="transmembrane region" description="Helical" evidence="2">
    <location>
        <begin position="120"/>
        <end position="143"/>
    </location>
</feature>
<reference evidence="3 4" key="1">
    <citation type="submission" date="2018-06" db="EMBL/GenBank/DDBJ databases">
        <title>Actinomadura craniellae sp. nov. isolated from marine sponge Craniella sp.</title>
        <authorList>
            <person name="Li L."/>
            <person name="Xu Q.H."/>
            <person name="Lin H.W."/>
            <person name="Lu Y.H."/>
        </authorList>
    </citation>
    <scope>NUCLEOTIDE SEQUENCE [LARGE SCALE GENOMIC DNA]</scope>
    <source>
        <strain evidence="3 4">LHW63021</strain>
    </source>
</reference>
<proteinExistence type="predicted"/>
<evidence type="ECO:0000256" key="1">
    <source>
        <dbReference type="SAM" id="MobiDB-lite"/>
    </source>
</evidence>
<protein>
    <submittedName>
        <fullName evidence="3">Uncharacterized protein</fullName>
    </submittedName>
</protein>
<dbReference type="EMBL" id="QLYX01000002">
    <property type="protein sequence ID" value="RAY16404.1"/>
    <property type="molecule type" value="Genomic_DNA"/>
</dbReference>
<comment type="caution">
    <text evidence="3">The sequence shown here is derived from an EMBL/GenBank/DDBJ whole genome shotgun (WGS) entry which is preliminary data.</text>
</comment>
<accession>A0A365HB76</accession>
<feature type="transmembrane region" description="Helical" evidence="2">
    <location>
        <begin position="7"/>
        <end position="27"/>
    </location>
</feature>
<keyword evidence="2" id="KW-1133">Transmembrane helix</keyword>
<feature type="compositionally biased region" description="Basic and acidic residues" evidence="1">
    <location>
        <begin position="153"/>
        <end position="172"/>
    </location>
</feature>
<evidence type="ECO:0000313" key="3">
    <source>
        <dbReference type="EMBL" id="RAY16404.1"/>
    </source>
</evidence>
<evidence type="ECO:0000256" key="2">
    <source>
        <dbReference type="SAM" id="Phobius"/>
    </source>
</evidence>
<feature type="region of interest" description="Disordered" evidence="1">
    <location>
        <begin position="153"/>
        <end position="229"/>
    </location>
</feature>
<dbReference type="AlphaFoldDB" id="A0A365HB76"/>
<gene>
    <name evidence="3" type="ORF">DPM19_05890</name>
</gene>
<sequence>MPRSRGALSGVLLVLAGLWGGLIPFIGPYFNFAFTPDEPWVWTANRFWLSVLPALATVLGGLILLFSANRIMAMLGGGLAALGGLWFILGGPLSTLWTATGVPATGTPVGGQTRRLFEQLAFFEGIGSLILLLSALALGRLAVVGVKEARMAAEGHARPGRHERGRVPEPVREPVQQAPAREPVRQAPARAPEGQESGATVSPRGRYARPEQPEHKEHWVDRVRHLVHR</sequence>
<name>A0A365HB76_9ACTN</name>
<keyword evidence="2" id="KW-0472">Membrane</keyword>
<evidence type="ECO:0000313" key="4">
    <source>
        <dbReference type="Proteomes" id="UP000251891"/>
    </source>
</evidence>
<feature type="transmembrane region" description="Helical" evidence="2">
    <location>
        <begin position="79"/>
        <end position="100"/>
    </location>
</feature>
<dbReference type="Proteomes" id="UP000251891">
    <property type="component" value="Unassembled WGS sequence"/>
</dbReference>
<keyword evidence="2" id="KW-0812">Transmembrane</keyword>
<keyword evidence="4" id="KW-1185">Reference proteome</keyword>
<feature type="compositionally biased region" description="Basic and acidic residues" evidence="1">
    <location>
        <begin position="208"/>
        <end position="229"/>
    </location>
</feature>
<feature type="transmembrane region" description="Helical" evidence="2">
    <location>
        <begin position="47"/>
        <end position="67"/>
    </location>
</feature>
<organism evidence="3 4">
    <name type="scientific">Actinomadura craniellae</name>
    <dbReference type="NCBI Taxonomy" id="2231787"/>
    <lineage>
        <taxon>Bacteria</taxon>
        <taxon>Bacillati</taxon>
        <taxon>Actinomycetota</taxon>
        <taxon>Actinomycetes</taxon>
        <taxon>Streptosporangiales</taxon>
        <taxon>Thermomonosporaceae</taxon>
        <taxon>Actinomadura</taxon>
    </lineage>
</organism>